<feature type="domain" description="C6" evidence="2">
    <location>
        <begin position="70"/>
        <end position="147"/>
    </location>
</feature>
<keyword evidence="1" id="KW-0812">Transmembrane</keyword>
<reference evidence="3" key="1">
    <citation type="submission" date="2023-10" db="EMBL/GenBank/DDBJ databases">
        <title>Genome assembly of Pristionchus species.</title>
        <authorList>
            <person name="Yoshida K."/>
            <person name="Sommer R.J."/>
        </authorList>
    </citation>
    <scope>NUCLEOTIDE SEQUENCE</scope>
    <source>
        <strain evidence="3">RS0144</strain>
    </source>
</reference>
<dbReference type="EMBL" id="BTSX01000003">
    <property type="protein sequence ID" value="GMS91252.1"/>
    <property type="molecule type" value="Genomic_DNA"/>
</dbReference>
<feature type="transmembrane region" description="Helical" evidence="1">
    <location>
        <begin position="24"/>
        <end position="43"/>
    </location>
</feature>
<dbReference type="Proteomes" id="UP001432027">
    <property type="component" value="Unassembled WGS sequence"/>
</dbReference>
<evidence type="ECO:0000313" key="4">
    <source>
        <dbReference type="Proteomes" id="UP001432027"/>
    </source>
</evidence>
<dbReference type="PANTHER" id="PTHR21629:SF5">
    <property type="entry name" value="C6 DOMAIN-CONTAINING PROTEIN"/>
    <property type="match status" value="1"/>
</dbReference>
<organism evidence="3 4">
    <name type="scientific">Pristionchus entomophagus</name>
    <dbReference type="NCBI Taxonomy" id="358040"/>
    <lineage>
        <taxon>Eukaryota</taxon>
        <taxon>Metazoa</taxon>
        <taxon>Ecdysozoa</taxon>
        <taxon>Nematoda</taxon>
        <taxon>Chromadorea</taxon>
        <taxon>Rhabditida</taxon>
        <taxon>Rhabditina</taxon>
        <taxon>Diplogasteromorpha</taxon>
        <taxon>Diplogasteroidea</taxon>
        <taxon>Neodiplogasteridae</taxon>
        <taxon>Pristionchus</taxon>
    </lineage>
</organism>
<dbReference type="InterPro" id="IPR002601">
    <property type="entry name" value="C6_domain"/>
</dbReference>
<gene>
    <name evidence="3" type="ORF">PENTCL1PPCAC_13427</name>
</gene>
<dbReference type="AlphaFoldDB" id="A0AAV5T8K4"/>
<comment type="caution">
    <text evidence="3">The sequence shown here is derived from an EMBL/GenBank/DDBJ whole genome shotgun (WGS) entry which is preliminary data.</text>
</comment>
<proteinExistence type="predicted"/>
<feature type="non-terminal residue" evidence="3">
    <location>
        <position position="1"/>
    </location>
</feature>
<keyword evidence="1" id="KW-1133">Transmembrane helix</keyword>
<keyword evidence="4" id="KW-1185">Reference proteome</keyword>
<dbReference type="Pfam" id="PF01681">
    <property type="entry name" value="C6"/>
    <property type="match status" value="1"/>
</dbReference>
<keyword evidence="1" id="KW-0472">Membrane</keyword>
<dbReference type="PANTHER" id="PTHR21629">
    <property type="entry name" value="C6 DOMAIN-CONTAINING PROTEIN"/>
    <property type="match status" value="1"/>
</dbReference>
<name>A0AAV5T8K4_9BILA</name>
<sequence length="185" mass="19831">KMVTHASRDQTIYLPGHFTFRNSFMYIMIRHLLLLLISTVIQFTETCFPTSPVQMPVMNRCQMCGTGLIAKSTAGAGVFDLDTPAIVNECKERTITCVIPGAYIQLNNDPAKIINDGDTGTATLVVRCNAAGTQWLYQGAPVTDAVCGQRPCATCASSLILIEAGAGWSPDTIAVVGGCAVRKRS</sequence>
<accession>A0AAV5T8K4</accession>
<feature type="non-terminal residue" evidence="3">
    <location>
        <position position="185"/>
    </location>
</feature>
<evidence type="ECO:0000259" key="2">
    <source>
        <dbReference type="Pfam" id="PF01681"/>
    </source>
</evidence>
<evidence type="ECO:0000313" key="3">
    <source>
        <dbReference type="EMBL" id="GMS91252.1"/>
    </source>
</evidence>
<evidence type="ECO:0000256" key="1">
    <source>
        <dbReference type="SAM" id="Phobius"/>
    </source>
</evidence>
<protein>
    <recommendedName>
        <fullName evidence="2">C6 domain-containing protein</fullName>
    </recommendedName>
</protein>